<keyword evidence="2" id="KW-1185">Reference proteome</keyword>
<accession>A0A850QIH6</accession>
<dbReference type="RefSeq" id="WP_176801531.1">
    <property type="nucleotide sequence ID" value="NZ_JABXYJ010000001.1"/>
</dbReference>
<dbReference type="EMBL" id="JABXYJ010000001">
    <property type="protein sequence ID" value="NVO76234.1"/>
    <property type="molecule type" value="Genomic_DNA"/>
</dbReference>
<protein>
    <submittedName>
        <fullName evidence="1">Uncharacterized protein</fullName>
    </submittedName>
</protein>
<evidence type="ECO:0000313" key="2">
    <source>
        <dbReference type="Proteomes" id="UP000588051"/>
    </source>
</evidence>
<dbReference type="Proteomes" id="UP000588051">
    <property type="component" value="Unassembled WGS sequence"/>
</dbReference>
<comment type="caution">
    <text evidence="1">The sequence shown here is derived from an EMBL/GenBank/DDBJ whole genome shotgun (WGS) entry which is preliminary data.</text>
</comment>
<name>A0A850QIH6_9BURK</name>
<reference evidence="1 2" key="1">
    <citation type="submission" date="2020-06" db="EMBL/GenBank/DDBJ databases">
        <authorList>
            <person name="Qiu C."/>
            <person name="Liu Z."/>
        </authorList>
    </citation>
    <scope>NUCLEOTIDE SEQUENCE [LARGE SCALE GENOMIC DNA]</scope>
    <source>
        <strain evidence="1 2">EM 1</strain>
    </source>
</reference>
<organism evidence="1 2">
    <name type="scientific">Undibacterium oligocarboniphilum</name>
    <dbReference type="NCBI Taxonomy" id="666702"/>
    <lineage>
        <taxon>Bacteria</taxon>
        <taxon>Pseudomonadati</taxon>
        <taxon>Pseudomonadota</taxon>
        <taxon>Betaproteobacteria</taxon>
        <taxon>Burkholderiales</taxon>
        <taxon>Oxalobacteraceae</taxon>
        <taxon>Undibacterium</taxon>
    </lineage>
</organism>
<dbReference type="AlphaFoldDB" id="A0A850QIH6"/>
<evidence type="ECO:0000313" key="1">
    <source>
        <dbReference type="EMBL" id="NVO76234.1"/>
    </source>
</evidence>
<gene>
    <name evidence="1" type="ORF">HV832_00125</name>
</gene>
<proteinExistence type="predicted"/>
<sequence>MKEFGLNLLGRAIYDATFSEICKPFSHASTVTLAAQGAEILIKARIAEEHPLLIFSKIPNISQKDDLLGIQNLFDSGKSYTYEDLPNLLWATVGVRIKSLDEYKQFGTLRNKIMHFAVPNVDLPKLTLEFIINVMEPLIEEFWQETSLEYAEQFDDVIVSEGYLKEQLIQYGISLTPRILTFLDAQ</sequence>